<gene>
    <name evidence="2" type="ORF">RFI_10844</name>
</gene>
<protein>
    <submittedName>
        <fullName evidence="2">Uncharacterized protein</fullName>
    </submittedName>
</protein>
<proteinExistence type="predicted"/>
<accession>X6NJZ0</accession>
<evidence type="ECO:0000256" key="1">
    <source>
        <dbReference type="SAM" id="Phobius"/>
    </source>
</evidence>
<dbReference type="EMBL" id="ASPP01007965">
    <property type="protein sequence ID" value="ETO26291.1"/>
    <property type="molecule type" value="Genomic_DNA"/>
</dbReference>
<dbReference type="AlphaFoldDB" id="X6NJZ0"/>
<evidence type="ECO:0000313" key="2">
    <source>
        <dbReference type="EMBL" id="ETO26291.1"/>
    </source>
</evidence>
<keyword evidence="3" id="KW-1185">Reference proteome</keyword>
<keyword evidence="1" id="KW-0472">Membrane</keyword>
<feature type="transmembrane region" description="Helical" evidence="1">
    <location>
        <begin position="146"/>
        <end position="164"/>
    </location>
</feature>
<keyword evidence="1" id="KW-0812">Transmembrane</keyword>
<keyword evidence="1" id="KW-1133">Transmembrane helix</keyword>
<evidence type="ECO:0000313" key="3">
    <source>
        <dbReference type="Proteomes" id="UP000023152"/>
    </source>
</evidence>
<name>X6NJZ0_RETFI</name>
<organism evidence="2 3">
    <name type="scientific">Reticulomyxa filosa</name>
    <dbReference type="NCBI Taxonomy" id="46433"/>
    <lineage>
        <taxon>Eukaryota</taxon>
        <taxon>Sar</taxon>
        <taxon>Rhizaria</taxon>
        <taxon>Retaria</taxon>
        <taxon>Foraminifera</taxon>
        <taxon>Monothalamids</taxon>
        <taxon>Reticulomyxidae</taxon>
        <taxon>Reticulomyxa</taxon>
    </lineage>
</organism>
<reference evidence="2 3" key="1">
    <citation type="journal article" date="2013" name="Curr. Biol.">
        <title>The Genome of the Foraminiferan Reticulomyxa filosa.</title>
        <authorList>
            <person name="Glockner G."/>
            <person name="Hulsmann N."/>
            <person name="Schleicher M."/>
            <person name="Noegel A.A."/>
            <person name="Eichinger L."/>
            <person name="Gallinger C."/>
            <person name="Pawlowski J."/>
            <person name="Sierra R."/>
            <person name="Euteneuer U."/>
            <person name="Pillet L."/>
            <person name="Moustafa A."/>
            <person name="Platzer M."/>
            <person name="Groth M."/>
            <person name="Szafranski K."/>
            <person name="Schliwa M."/>
        </authorList>
    </citation>
    <scope>NUCLEOTIDE SEQUENCE [LARGE SCALE GENOMIC DNA]</scope>
</reference>
<comment type="caution">
    <text evidence="2">The sequence shown here is derived from an EMBL/GenBank/DDBJ whole genome shotgun (WGS) entry which is preliminary data.</text>
</comment>
<dbReference type="Proteomes" id="UP000023152">
    <property type="component" value="Unassembled WGS sequence"/>
</dbReference>
<sequence>MSLDLAILENILSLQCRLKIGSVSLNHSKKNKKNKNKKNKWKVEFVLHIVNLNDLHSGSVVSDHRKSVNDVDMVDVFVHFPIDFNVLTNRRNVLPQVRHDISHIRQHTAFHGFIDKHVQIESICHTNYQPFNCTQKSQQKKKKKKVARYIHICIYLATFFLFCFDQSNKTVL</sequence>